<dbReference type="EMBL" id="LT629736">
    <property type="protein sequence ID" value="SDS70378.1"/>
    <property type="molecule type" value="Genomic_DNA"/>
</dbReference>
<dbReference type="InterPro" id="IPR025309">
    <property type="entry name" value="KTSC_dom"/>
</dbReference>
<keyword evidence="3" id="KW-1185">Reference proteome</keyword>
<dbReference type="Proteomes" id="UP000243207">
    <property type="component" value="Chromosome I"/>
</dbReference>
<evidence type="ECO:0000313" key="2">
    <source>
        <dbReference type="EMBL" id="SDS70378.1"/>
    </source>
</evidence>
<organism evidence="2 3">
    <name type="scientific">Halopseudomonas xinjiangensis</name>
    <dbReference type="NCBI Taxonomy" id="487184"/>
    <lineage>
        <taxon>Bacteria</taxon>
        <taxon>Pseudomonadati</taxon>
        <taxon>Pseudomonadota</taxon>
        <taxon>Gammaproteobacteria</taxon>
        <taxon>Pseudomonadales</taxon>
        <taxon>Pseudomonadaceae</taxon>
        <taxon>Halopseudomonas</taxon>
    </lineage>
</organism>
<dbReference type="Pfam" id="PF13619">
    <property type="entry name" value="KTSC"/>
    <property type="match status" value="1"/>
</dbReference>
<protein>
    <submittedName>
        <fullName evidence="2">KTSC domain-containing protein</fullName>
    </submittedName>
</protein>
<evidence type="ECO:0000259" key="1">
    <source>
        <dbReference type="Pfam" id="PF13619"/>
    </source>
</evidence>
<accession>A0A1H1UD67</accession>
<dbReference type="AlphaFoldDB" id="A0A1H1UD67"/>
<feature type="domain" description="KTSC" evidence="1">
    <location>
        <begin position="11"/>
        <end position="64"/>
    </location>
</feature>
<dbReference type="STRING" id="487184.SAMN05216421_2023"/>
<sequence>MSVVHHVELDSESIESLDYDPDDCVLEVRFRGDGRYRYFDVPAEVVIELLEAESAGAWFNQQFKAFGFDYQRVD</sequence>
<name>A0A1H1UD67_9GAMM</name>
<reference evidence="3" key="1">
    <citation type="submission" date="2016-10" db="EMBL/GenBank/DDBJ databases">
        <authorList>
            <person name="Varghese N."/>
            <person name="Submissions S."/>
        </authorList>
    </citation>
    <scope>NUCLEOTIDE SEQUENCE [LARGE SCALE GENOMIC DNA]</scope>
    <source>
        <strain evidence="3">NRRL B-51270</strain>
    </source>
</reference>
<gene>
    <name evidence="2" type="ORF">SAMN05216421_2023</name>
</gene>
<dbReference type="RefSeq" id="WP_231701460.1">
    <property type="nucleotide sequence ID" value="NZ_LT629736.1"/>
</dbReference>
<proteinExistence type="predicted"/>
<evidence type="ECO:0000313" key="3">
    <source>
        <dbReference type="Proteomes" id="UP000243207"/>
    </source>
</evidence>